<keyword evidence="3" id="KW-0378">Hydrolase</keyword>
<evidence type="ECO:0000259" key="4">
    <source>
        <dbReference type="SMART" id="SM00927"/>
    </source>
</evidence>
<gene>
    <name evidence="5" type="ORF">ACKQTC_08965</name>
</gene>
<evidence type="ECO:0000256" key="1">
    <source>
        <dbReference type="ARBA" id="ARBA00022722"/>
    </source>
</evidence>
<evidence type="ECO:0000313" key="5">
    <source>
        <dbReference type="EMBL" id="MFM9414496.1"/>
    </source>
</evidence>
<feature type="domain" description="DNA mismatch repair MutH/Type II restriction enzyme Sau3AI" evidence="4">
    <location>
        <begin position="67"/>
        <end position="173"/>
    </location>
</feature>
<dbReference type="Pfam" id="PF02976">
    <property type="entry name" value="MutH"/>
    <property type="match status" value="1"/>
</dbReference>
<dbReference type="SUPFAM" id="SSF52980">
    <property type="entry name" value="Restriction endonuclease-like"/>
    <property type="match status" value="2"/>
</dbReference>
<keyword evidence="2 5" id="KW-0255">Endonuclease</keyword>
<evidence type="ECO:0000256" key="2">
    <source>
        <dbReference type="ARBA" id="ARBA00022759"/>
    </source>
</evidence>
<organism evidence="5 6">
    <name type="scientific">Peptococcus simiae</name>
    <dbReference type="NCBI Taxonomy" id="1643805"/>
    <lineage>
        <taxon>Bacteria</taxon>
        <taxon>Bacillati</taxon>
        <taxon>Bacillota</taxon>
        <taxon>Clostridia</taxon>
        <taxon>Eubacteriales</taxon>
        <taxon>Peptococcaceae</taxon>
        <taxon>Peptococcus</taxon>
    </lineage>
</organism>
<dbReference type="InterPro" id="IPR011337">
    <property type="entry name" value="DNA_rep_MutH/RE_typeII_Sau3AI"/>
</dbReference>
<dbReference type="RefSeq" id="WP_408978101.1">
    <property type="nucleotide sequence ID" value="NZ_JBJUVG010000020.1"/>
</dbReference>
<sequence>MEKSKSNYDSTSPESIYDYAKSLKGKKFTDVIQENTDDVAYALNRMEYFNNVRAKGGLGNLIEEFYFGIEPNSSPLPDFQDAGVELKVTPYKRNKNGSYSAKERLVIGMIPYNKPVPLNFEASHVAEKLALVLFIFYEYQSNQQRVDYKINYIYLFSLFSEAFSKDLEIIKDDYEIIINKIKQGKAHELSEGDTMYLGACTKGMTAEKSLQPQYYNPSVEAKRRAFSLKQGYMTLFLNKYVIGDIETYQAIVENVQSQQEFENIVLGRIQKYKGFTEQELINEFNISNSKAKNNFSIIAMRMLGITSSQAEEFVKSNTVVKTIRVEANNKIKESMSFFNIEFKKFAAVDWEDSKTYEYFSSHKFLFIIFKKNQDEYVLERAMFWHMPVSDLEGDLKKEWLANQKEVIEGVKFKISGNTIRNSLPKAKDTRIFHLRPRAAKSAYLIRNLSFAKGNIEKDGDELPNGDYMTRQTSWLNKGYIEKIINV</sequence>
<keyword evidence="6" id="KW-1185">Reference proteome</keyword>
<dbReference type="GO" id="GO:0004519">
    <property type="term" value="F:endonuclease activity"/>
    <property type="evidence" value="ECO:0007669"/>
    <property type="project" value="UniProtKB-KW"/>
</dbReference>
<keyword evidence="1" id="KW-0540">Nuclease</keyword>
<dbReference type="NCBIfam" id="NF040973">
    <property type="entry name" value="restrict_Sau3AI"/>
    <property type="match status" value="1"/>
</dbReference>
<dbReference type="Proteomes" id="UP001631949">
    <property type="component" value="Unassembled WGS sequence"/>
</dbReference>
<dbReference type="CDD" id="cd22356">
    <property type="entry name" value="Sau3AI_N-like"/>
    <property type="match status" value="1"/>
</dbReference>
<comment type="caution">
    <text evidence="5">The sequence shown here is derived from an EMBL/GenBank/DDBJ whole genome shotgun (WGS) entry which is preliminary data.</text>
</comment>
<evidence type="ECO:0000256" key="3">
    <source>
        <dbReference type="ARBA" id="ARBA00022801"/>
    </source>
</evidence>
<dbReference type="InterPro" id="IPR011335">
    <property type="entry name" value="Restrct_endonuc-II-like"/>
</dbReference>
<dbReference type="EMBL" id="JBJUVG010000020">
    <property type="protein sequence ID" value="MFM9414496.1"/>
    <property type="molecule type" value="Genomic_DNA"/>
</dbReference>
<proteinExistence type="predicted"/>
<dbReference type="SMART" id="SM00927">
    <property type="entry name" value="MutH"/>
    <property type="match status" value="1"/>
</dbReference>
<dbReference type="CDD" id="cd22355">
    <property type="entry name" value="Sau3AI_C"/>
    <property type="match status" value="1"/>
</dbReference>
<evidence type="ECO:0000313" key="6">
    <source>
        <dbReference type="Proteomes" id="UP001631949"/>
    </source>
</evidence>
<name>A0ABW9H3A0_9FIRM</name>
<accession>A0ABW9H3A0</accession>
<dbReference type="InterPro" id="IPR037057">
    <property type="entry name" value="DNA_rep_MutH/T2_RE_sf"/>
</dbReference>
<dbReference type="Gene3D" id="3.40.600.10">
    <property type="entry name" value="DNA mismatch repair MutH/Restriction endonuclease, type II"/>
    <property type="match status" value="2"/>
</dbReference>
<protein>
    <submittedName>
        <fullName evidence="5">Sau3AI family type II restriction endonuclease</fullName>
    </submittedName>
</protein>
<reference evidence="5 6" key="1">
    <citation type="journal article" date="2016" name="Int. J. Syst. Evol. Microbiol.">
        <title>Peptococcus simiae sp. nov., isolated from rhesus macaque faeces and emended description of the genus Peptococcus.</title>
        <authorList>
            <person name="Shkoporov A.N."/>
            <person name="Efimov B.A."/>
            <person name="Kondova I."/>
            <person name="Ouwerling B."/>
            <person name="Chaplin A.V."/>
            <person name="Shcherbakova V.A."/>
            <person name="Langermans J.A.M."/>
        </authorList>
    </citation>
    <scope>NUCLEOTIDE SEQUENCE [LARGE SCALE GENOMIC DNA]</scope>
    <source>
        <strain evidence="5 6">M108</strain>
    </source>
</reference>